<dbReference type="AlphaFoldDB" id="D5C386"/>
<dbReference type="HOGENOM" id="CLU_183864_0_0_6"/>
<proteinExistence type="predicted"/>
<dbReference type="EMBL" id="CP001798">
    <property type="protein sequence ID" value="ADE14978.1"/>
    <property type="molecule type" value="Genomic_DNA"/>
</dbReference>
<evidence type="ECO:0000313" key="1">
    <source>
        <dbReference type="EMBL" id="ADE14978.1"/>
    </source>
</evidence>
<dbReference type="RefSeq" id="WP_013032846.1">
    <property type="nucleotide sequence ID" value="NC_013960.1"/>
</dbReference>
<dbReference type="OrthoDB" id="129817at2"/>
<protein>
    <recommendedName>
        <fullName evidence="3">CopG family transcriptional regulator</fullName>
    </recommendedName>
</protein>
<dbReference type="STRING" id="472759.Nhal_1863"/>
<evidence type="ECO:0000313" key="2">
    <source>
        <dbReference type="Proteomes" id="UP000001844"/>
    </source>
</evidence>
<dbReference type="KEGG" id="nhl:Nhal_1863"/>
<organism evidence="1 2">
    <name type="scientific">Nitrosococcus halophilus (strain Nc4)</name>
    <dbReference type="NCBI Taxonomy" id="472759"/>
    <lineage>
        <taxon>Bacteria</taxon>
        <taxon>Pseudomonadati</taxon>
        <taxon>Pseudomonadota</taxon>
        <taxon>Gammaproteobacteria</taxon>
        <taxon>Chromatiales</taxon>
        <taxon>Chromatiaceae</taxon>
        <taxon>Nitrosococcus</taxon>
    </lineage>
</organism>
<reference evidence="2" key="1">
    <citation type="submission" date="2010-04" db="EMBL/GenBank/DDBJ databases">
        <title>Complete genome sequence of Nitrosococcus halophilus Nc4, a salt-adapted, aerobic obligate ammonia-oxidizing sulfur purple bacterium.</title>
        <authorList>
            <consortium name="US DOE Joint Genome Institute"/>
            <person name="Campbell M.A."/>
            <person name="Malfatti S.A."/>
            <person name="Chain P.S.G."/>
            <person name="Heidelberg J.F."/>
            <person name="Ward B.B."/>
            <person name="Klotz M.G."/>
        </authorList>
    </citation>
    <scope>NUCLEOTIDE SEQUENCE [LARGE SCALE GENOMIC DNA]</scope>
    <source>
        <strain evidence="2">Nc4</strain>
    </source>
</reference>
<evidence type="ECO:0008006" key="3">
    <source>
        <dbReference type="Google" id="ProtNLM"/>
    </source>
</evidence>
<dbReference type="Pfam" id="PF19891">
    <property type="entry name" value="DUF6364"/>
    <property type="match status" value="1"/>
</dbReference>
<dbReference type="Proteomes" id="UP000001844">
    <property type="component" value="Chromosome"/>
</dbReference>
<dbReference type="InterPro" id="IPR045944">
    <property type="entry name" value="DUF6364"/>
</dbReference>
<sequence length="77" mass="8687">MKQNITISLDKEIIKKARVLAAKNATSISRLISDELTAKIIQEERYQQAHRQALADLNTGFHFGGKGIQSRDALHER</sequence>
<keyword evidence="2" id="KW-1185">Reference proteome</keyword>
<accession>D5C386</accession>
<name>D5C386_NITHN</name>
<gene>
    <name evidence="1" type="ordered locus">Nhal_1863</name>
</gene>